<evidence type="ECO:0000259" key="2">
    <source>
        <dbReference type="Pfam" id="PF04909"/>
    </source>
</evidence>
<dbReference type="GO" id="GO:0016831">
    <property type="term" value="F:carboxy-lyase activity"/>
    <property type="evidence" value="ECO:0007669"/>
    <property type="project" value="InterPro"/>
</dbReference>
<dbReference type="Pfam" id="PF04909">
    <property type="entry name" value="Amidohydro_2"/>
    <property type="match status" value="1"/>
</dbReference>
<protein>
    <submittedName>
        <fullName evidence="3">Amidohydrolase family protein</fullName>
    </submittedName>
</protein>
<proteinExistence type="predicted"/>
<dbReference type="Gene3D" id="3.20.20.140">
    <property type="entry name" value="Metal-dependent hydrolases"/>
    <property type="match status" value="1"/>
</dbReference>
<name>A0A9D1R017_9BACT</name>
<dbReference type="SUPFAM" id="SSF51556">
    <property type="entry name" value="Metallo-dependent hydrolases"/>
    <property type="match status" value="1"/>
</dbReference>
<evidence type="ECO:0000313" key="4">
    <source>
        <dbReference type="Proteomes" id="UP000824264"/>
    </source>
</evidence>
<dbReference type="InterPro" id="IPR006680">
    <property type="entry name" value="Amidohydro-rel"/>
</dbReference>
<organism evidence="3 4">
    <name type="scientific">Candidatus Bilophila faecipullorum</name>
    <dbReference type="NCBI Taxonomy" id="2838482"/>
    <lineage>
        <taxon>Bacteria</taxon>
        <taxon>Pseudomonadati</taxon>
        <taxon>Thermodesulfobacteriota</taxon>
        <taxon>Desulfovibrionia</taxon>
        <taxon>Desulfovibrionales</taxon>
        <taxon>Desulfovibrionaceae</taxon>
        <taxon>Bilophila</taxon>
    </lineage>
</organism>
<evidence type="ECO:0000313" key="3">
    <source>
        <dbReference type="EMBL" id="HIW78445.1"/>
    </source>
</evidence>
<dbReference type="InterPro" id="IPR032466">
    <property type="entry name" value="Metal_Hydrolase"/>
</dbReference>
<comment type="caution">
    <text evidence="3">The sequence shown here is derived from an EMBL/GenBank/DDBJ whole genome shotgun (WGS) entry which is preliminary data.</text>
</comment>
<sequence>MNIIDFRFRPNVPATVQGMIDHPVFGEMHALFKFHERAHAQPIEDIVRDMEAQGVVKGVITSRDAETTYGIASGNRGVIPFLERYPERFIGMAGLDPHKGMDAIDELKLMVENHGFRGAAIDPFLAKIPANHAKYYPIYAKCCELDIPIVVSTGMATLVDGADPEHCHPRTIDAVARDFPRLKIVVSHGCYPWVGDIIMVVQRNRNVYLELSEYEQSPFSEGYIQAANTMIGDKVIFASAHPFLDFKGQIALYKKLPFSPQVLENIFYNNAARLLGL</sequence>
<dbReference type="PANTHER" id="PTHR21240">
    <property type="entry name" value="2-AMINO-3-CARBOXYLMUCONATE-6-SEMIALDEHYDE DECARBOXYLASE"/>
    <property type="match status" value="1"/>
</dbReference>
<evidence type="ECO:0000256" key="1">
    <source>
        <dbReference type="ARBA" id="ARBA00023239"/>
    </source>
</evidence>
<dbReference type="AlphaFoldDB" id="A0A9D1R017"/>
<feature type="domain" description="Amidohydrolase-related" evidence="2">
    <location>
        <begin position="82"/>
        <end position="277"/>
    </location>
</feature>
<dbReference type="EMBL" id="DXGI01000171">
    <property type="protein sequence ID" value="HIW78445.1"/>
    <property type="molecule type" value="Genomic_DNA"/>
</dbReference>
<reference evidence="3" key="1">
    <citation type="journal article" date="2021" name="PeerJ">
        <title>Extensive microbial diversity within the chicken gut microbiome revealed by metagenomics and culture.</title>
        <authorList>
            <person name="Gilroy R."/>
            <person name="Ravi A."/>
            <person name="Getino M."/>
            <person name="Pursley I."/>
            <person name="Horton D.L."/>
            <person name="Alikhan N.F."/>
            <person name="Baker D."/>
            <person name="Gharbi K."/>
            <person name="Hall N."/>
            <person name="Watson M."/>
            <person name="Adriaenssens E.M."/>
            <person name="Foster-Nyarko E."/>
            <person name="Jarju S."/>
            <person name="Secka A."/>
            <person name="Antonio M."/>
            <person name="Oren A."/>
            <person name="Chaudhuri R.R."/>
            <person name="La Ragione R."/>
            <person name="Hildebrand F."/>
            <person name="Pallen M.J."/>
        </authorList>
    </citation>
    <scope>NUCLEOTIDE SEQUENCE</scope>
    <source>
        <strain evidence="3">ChiSxjej5B17-1746</strain>
    </source>
</reference>
<dbReference type="InterPro" id="IPR032465">
    <property type="entry name" value="ACMSD"/>
</dbReference>
<keyword evidence="1" id="KW-0456">Lyase</keyword>
<gene>
    <name evidence="3" type="ORF">H9874_04785</name>
</gene>
<reference evidence="3" key="2">
    <citation type="submission" date="2021-04" db="EMBL/GenBank/DDBJ databases">
        <authorList>
            <person name="Gilroy R."/>
        </authorList>
    </citation>
    <scope>NUCLEOTIDE SEQUENCE</scope>
    <source>
        <strain evidence="3">ChiSxjej5B17-1746</strain>
    </source>
</reference>
<dbReference type="Proteomes" id="UP000824264">
    <property type="component" value="Unassembled WGS sequence"/>
</dbReference>
<accession>A0A9D1R017</accession>
<dbReference type="GO" id="GO:0016787">
    <property type="term" value="F:hydrolase activity"/>
    <property type="evidence" value="ECO:0007669"/>
    <property type="project" value="InterPro"/>
</dbReference>
<dbReference type="PANTHER" id="PTHR21240:SF19">
    <property type="entry name" value="CATALYTIC_ HYDROLASE"/>
    <property type="match status" value="1"/>
</dbReference>